<reference evidence="2" key="1">
    <citation type="submission" date="2014-04" db="EMBL/GenBank/DDBJ databases">
        <authorList>
            <person name="Harrison E."/>
        </authorList>
    </citation>
    <scope>NUCLEOTIDE SEQUENCE</scope>
    <source>
        <strain evidence="2">1205</strain>
    </source>
</reference>
<keyword evidence="2" id="KW-0808">Transferase</keyword>
<name>A0A0P0YT45_9ENTR</name>
<dbReference type="AlphaFoldDB" id="A0A0P0YT45"/>
<reference evidence="2" key="2">
    <citation type="journal article" date="2015" name="Sci. Rep.">
        <title>Genetic analysis of capsular polysaccharide synthesis gene clusters in 79 capsular types of Klebsiella spp.</title>
        <authorList>
            <person name="Pan Y.J."/>
            <person name="Lin T.L."/>
            <person name="Chen C.T."/>
            <person name="Chen Y.Y."/>
            <person name="Hsieh P.F."/>
            <person name="Hsu C.R."/>
            <person name="Wu M.C."/>
            <person name="Wang J.T."/>
        </authorList>
    </citation>
    <scope>NUCLEOTIDE SEQUENCE</scope>
    <source>
        <strain evidence="2">1205</strain>
    </source>
</reference>
<accession>A0A0P0YT45</accession>
<dbReference type="GO" id="GO:0016740">
    <property type="term" value="F:transferase activity"/>
    <property type="evidence" value="ECO:0007669"/>
    <property type="project" value="UniProtKB-KW"/>
</dbReference>
<evidence type="ECO:0000313" key="2">
    <source>
        <dbReference type="EMBL" id="BAT24351.1"/>
    </source>
</evidence>
<dbReference type="EMBL" id="AB924608">
    <property type="protein sequence ID" value="BAT24351.1"/>
    <property type="molecule type" value="Genomic_DNA"/>
</dbReference>
<proteinExistence type="predicted"/>
<gene>
    <name evidence="2" type="primary">wcqL</name>
</gene>
<dbReference type="InterPro" id="IPR007345">
    <property type="entry name" value="Polysacch_pyruvyl_Trfase"/>
</dbReference>
<feature type="domain" description="Polysaccharide pyruvyl transferase" evidence="1">
    <location>
        <begin position="14"/>
        <end position="336"/>
    </location>
</feature>
<protein>
    <submittedName>
        <fullName evidence="2">Putative pyruvyl transferase</fullName>
    </submittedName>
</protein>
<organism evidence="2">
    <name type="scientific">Klebsiella sp. 1205</name>
    <dbReference type="NCBI Taxonomy" id="1497840"/>
    <lineage>
        <taxon>Bacteria</taxon>
        <taxon>Pseudomonadati</taxon>
        <taxon>Pseudomonadota</taxon>
        <taxon>Gammaproteobacteria</taxon>
        <taxon>Enterobacterales</taxon>
        <taxon>Enterobacteriaceae</taxon>
        <taxon>Klebsiella/Raoultella group</taxon>
        <taxon>Klebsiella</taxon>
    </lineage>
</organism>
<evidence type="ECO:0000259" key="1">
    <source>
        <dbReference type="Pfam" id="PF04230"/>
    </source>
</evidence>
<sequence>MRKYNIVGAFDRHNYGDILFPLIHSEFIRRHSESAEINYYSLSESNLESIGGVRTKSIKSLLNKSVRSSPEDRVIMCGGDILTVDWVGMLGHLSGENFYFLLKVARKLLGVSLSNQIIRIIWGQKNKYPYIITHKNIECKIFYTGVGGSGFELSKSKFIHDIPRELIYVDSISVRESITKEYLVRGGVSCNLLPDTALIMSDYYPISKLAEVKWKNNVVSSNNFSFENYIVFQCARANGEGYEDQIVNEIIEINKKLNISIILLPIGRATGHEDHVILSRIFTLLSNASIPVAMQNDPHVLSIMATLANAKAYIGTSLHGAITSYSFGHKVCAISTRKVVKLRGFLEAWMDPADYSVSSDFDFSDDFLRLCSESYDINNDELLVSQKNMISAELSQYL</sequence>
<dbReference type="Pfam" id="PF04230">
    <property type="entry name" value="PS_pyruv_trans"/>
    <property type="match status" value="1"/>
</dbReference>